<evidence type="ECO:0000313" key="3">
    <source>
        <dbReference type="Proteomes" id="UP000654471"/>
    </source>
</evidence>
<reference evidence="3" key="1">
    <citation type="journal article" date="2019" name="Int. J. Syst. Evol. Microbiol.">
        <title>The Global Catalogue of Microorganisms (GCM) 10K type strain sequencing project: providing services to taxonomists for standard genome sequencing and annotation.</title>
        <authorList>
            <consortium name="The Broad Institute Genomics Platform"/>
            <consortium name="The Broad Institute Genome Sequencing Center for Infectious Disease"/>
            <person name="Wu L."/>
            <person name="Ma J."/>
        </authorList>
    </citation>
    <scope>NUCLEOTIDE SEQUENCE [LARGE SCALE GENOMIC DNA]</scope>
    <source>
        <strain evidence="3">JCM 3399</strain>
    </source>
</reference>
<keyword evidence="3" id="KW-1185">Reference proteome</keyword>
<gene>
    <name evidence="2" type="ORF">GCM10010211_25880</name>
</gene>
<proteinExistence type="predicted"/>
<dbReference type="Proteomes" id="UP000654471">
    <property type="component" value="Unassembled WGS sequence"/>
</dbReference>
<evidence type="ECO:0000256" key="1">
    <source>
        <dbReference type="SAM" id="MobiDB-lite"/>
    </source>
</evidence>
<dbReference type="EMBL" id="BMRP01000007">
    <property type="protein sequence ID" value="GGU59743.1"/>
    <property type="molecule type" value="Genomic_DNA"/>
</dbReference>
<sequence length="130" mass="13931">MPWAEFLVAPDAVADGLRRGPGGVPGRRAVRVVAQVVVAAWTGPGLVPEPGKDGLLFVGEKRARFRGSSFGRKGRRARAAVRMPENLRFYGPRHTGHTLATRSGATLQGHHGASRPAVREGRNDLPALRP</sequence>
<feature type="region of interest" description="Disordered" evidence="1">
    <location>
        <begin position="90"/>
        <end position="130"/>
    </location>
</feature>
<evidence type="ECO:0000313" key="2">
    <source>
        <dbReference type="EMBL" id="GGU59743.1"/>
    </source>
</evidence>
<protein>
    <submittedName>
        <fullName evidence="2">Uncharacterized protein</fullName>
    </submittedName>
</protein>
<accession>A0ABQ2UZ05</accession>
<organism evidence="2 3">
    <name type="scientific">Streptomyces albospinus</name>
    <dbReference type="NCBI Taxonomy" id="285515"/>
    <lineage>
        <taxon>Bacteria</taxon>
        <taxon>Bacillati</taxon>
        <taxon>Actinomycetota</taxon>
        <taxon>Actinomycetes</taxon>
        <taxon>Kitasatosporales</taxon>
        <taxon>Streptomycetaceae</taxon>
        <taxon>Streptomyces</taxon>
    </lineage>
</organism>
<name>A0ABQ2UZ05_9ACTN</name>
<comment type="caution">
    <text evidence="2">The sequence shown here is derived from an EMBL/GenBank/DDBJ whole genome shotgun (WGS) entry which is preliminary data.</text>
</comment>